<dbReference type="AlphaFoldDB" id="A0A0F9I8M0"/>
<proteinExistence type="predicted"/>
<protein>
    <submittedName>
        <fullName evidence="2">Uncharacterized protein</fullName>
    </submittedName>
</protein>
<evidence type="ECO:0000313" key="1">
    <source>
        <dbReference type="EMBL" id="KKK84640.1"/>
    </source>
</evidence>
<comment type="caution">
    <text evidence="2">The sequence shown here is derived from an EMBL/GenBank/DDBJ whole genome shotgun (WGS) entry which is preliminary data.</text>
</comment>
<reference evidence="2" key="1">
    <citation type="journal article" date="2015" name="Nature">
        <title>Complex archaea that bridge the gap between prokaryotes and eukaryotes.</title>
        <authorList>
            <person name="Spang A."/>
            <person name="Saw J.H."/>
            <person name="Jorgensen S.L."/>
            <person name="Zaremba-Niedzwiedzka K."/>
            <person name="Martijn J."/>
            <person name="Lind A.E."/>
            <person name="van Eijk R."/>
            <person name="Schleper C."/>
            <person name="Guy L."/>
            <person name="Ettema T.J."/>
        </authorList>
    </citation>
    <scope>NUCLEOTIDE SEQUENCE</scope>
</reference>
<evidence type="ECO:0000313" key="2">
    <source>
        <dbReference type="EMBL" id="KKM23961.1"/>
    </source>
</evidence>
<dbReference type="EMBL" id="LAZR01013019">
    <property type="protein sequence ID" value="KKM23961.1"/>
    <property type="molecule type" value="Genomic_DNA"/>
</dbReference>
<name>A0A0F9I8M0_9ZZZZ</name>
<dbReference type="EMBL" id="LAZR01051681">
    <property type="protein sequence ID" value="KKK84640.1"/>
    <property type="molecule type" value="Genomic_DNA"/>
</dbReference>
<sequence>MLTDQEIDKLANKYHITTKNGLLYCYGDQVDLPLADNLARTFGFDYAERLVKHLEKREVIVCE</sequence>
<organism evidence="2">
    <name type="scientific">marine sediment metagenome</name>
    <dbReference type="NCBI Taxonomy" id="412755"/>
    <lineage>
        <taxon>unclassified sequences</taxon>
        <taxon>metagenomes</taxon>
        <taxon>ecological metagenomes</taxon>
    </lineage>
</organism>
<gene>
    <name evidence="2" type="ORF">LCGC14_1609930</name>
    <name evidence="1" type="ORF">LCGC14_2781330</name>
</gene>
<accession>A0A0F9I8M0</accession>